<protein>
    <recommendedName>
        <fullName evidence="1">DNA circulation N-terminal domain-containing protein</fullName>
    </recommendedName>
</protein>
<organism evidence="2 3">
    <name type="scientific">Cupriavidus respiraculi</name>
    <dbReference type="NCBI Taxonomy" id="195930"/>
    <lineage>
        <taxon>Bacteria</taxon>
        <taxon>Pseudomonadati</taxon>
        <taxon>Pseudomonadota</taxon>
        <taxon>Betaproteobacteria</taxon>
        <taxon>Burkholderiales</taxon>
        <taxon>Burkholderiaceae</taxon>
        <taxon>Cupriavidus</taxon>
    </lineage>
</organism>
<name>A0ABM8WXW5_9BURK</name>
<proteinExistence type="predicted"/>
<accession>A0ABM8WXW5</accession>
<dbReference type="Proteomes" id="UP000721236">
    <property type="component" value="Unassembled WGS sequence"/>
</dbReference>
<keyword evidence="3" id="KW-1185">Reference proteome</keyword>
<dbReference type="Pfam" id="PF07157">
    <property type="entry name" value="DNA_circ_N"/>
    <property type="match status" value="1"/>
</dbReference>
<feature type="domain" description="DNA circulation N-terminal" evidence="1">
    <location>
        <begin position="7"/>
        <end position="93"/>
    </location>
</feature>
<dbReference type="RefSeq" id="WP_224041401.1">
    <property type="nucleotide sequence ID" value="NZ_CAJZAH010000002.1"/>
</dbReference>
<comment type="caution">
    <text evidence="2">The sequence shown here is derived from an EMBL/GenBank/DDBJ whole genome shotgun (WGS) entry which is preliminary data.</text>
</comment>
<sequence>MAWKEKMQAASFRGVAFEVEADDGAFGRRVQVHEYPQRDKPYAEDLGRAAREFSITGFLLGDDYIEQRDRLLEALEKAGPGTLVHPWYGEMTVSLKEPARVTHSMSHGGMCTVQMSFVESGELAFPSAMESLGAKTLLSADTLQEVATTDFMSKFSLDGVASFVSLDALSMLNEGFDLVENGAGNLTNLLANPLGFLKAQALSLLPDTAGLASAVFGMFARGESIFESIAGVIGGGGAAARNRVSVQALTALARTFQQRANTAAAGGTVENPTASTSPSRQRINANAAALNELFARATLVQAAGMTAAMPLPVYDDAVQVRDDLVATLDEASLTASDPVYREMQVLRGNVHRDVTMRVAGSARLTTVTPVAVTPALALAYDRFEDVSREAEIVELNRVRRPGFLAPRPLKVLSA</sequence>
<gene>
    <name evidence="2" type="ORF">LMG21510_01956</name>
</gene>
<reference evidence="2 3" key="1">
    <citation type="submission" date="2021-08" db="EMBL/GenBank/DDBJ databases">
        <authorList>
            <person name="Peeters C."/>
        </authorList>
    </citation>
    <scope>NUCLEOTIDE SEQUENCE [LARGE SCALE GENOMIC DNA]</scope>
    <source>
        <strain evidence="2 3">LMG 21510</strain>
    </source>
</reference>
<evidence type="ECO:0000313" key="2">
    <source>
        <dbReference type="EMBL" id="CAG9172383.1"/>
    </source>
</evidence>
<dbReference type="EMBL" id="CAJZAH010000002">
    <property type="protein sequence ID" value="CAG9172383.1"/>
    <property type="molecule type" value="Genomic_DNA"/>
</dbReference>
<dbReference type="InterPro" id="IPR009826">
    <property type="entry name" value="DNA_circ_N"/>
</dbReference>
<evidence type="ECO:0000313" key="3">
    <source>
        <dbReference type="Proteomes" id="UP000721236"/>
    </source>
</evidence>
<evidence type="ECO:0000259" key="1">
    <source>
        <dbReference type="Pfam" id="PF07157"/>
    </source>
</evidence>